<accession>A0ABP0HBQ4</accession>
<feature type="transmembrane region" description="Helical" evidence="1">
    <location>
        <begin position="688"/>
        <end position="710"/>
    </location>
</feature>
<evidence type="ECO:0000313" key="2">
    <source>
        <dbReference type="EMBL" id="CAK8987158.1"/>
    </source>
</evidence>
<comment type="caution">
    <text evidence="2">The sequence shown here is derived from an EMBL/GenBank/DDBJ whole genome shotgun (WGS) entry which is preliminary data.</text>
</comment>
<protein>
    <submittedName>
        <fullName evidence="2">Uncharacterized protein</fullName>
    </submittedName>
</protein>
<sequence length="781" mass="86530">MTLDLTVAAEHTATSSRVSRRTTTLSAYELHEATLPTHAHASSCDLLFLRQDVQLSIRRSEIRPPPDGRDEFQSFDCIYGPSIYTVNEQYIKPVTSKAGKMSWALMKNPEGLECHLFISHAWQEGVFEFLTKVRHSWPRAALHAWCCMLANPQNLNIALFLTSPSTSPFALALKASEMVLVVPNRHQSVYTRLWCAYEAYLAQEEGKRILVAKSSHRHEICRSLQLLALASVLGVLLGLAGGLDEMGFHELVQADEFVSRKDTHDTTRIVLHFLCVMIFWTQVSHYEPWFPAWSQTYHFAPAAHFVFHLTFYLILGNSWSLLWGKNWHVLEGTTSASILAERFENGKLTLGTDLVIDAAAVFDHIAAHEAKVPHDASMTIHSLKARELLSDGKLQRMIWCDTRSMLADGLNKGTIDRAALQCAVSQGRWTIDQPVRIHGLQTPKAETAASFCYLCEVDRINGRSTVLESNLLQKGYSGSIRLRKEELGEELGAGPGEIGVSLFLVFTGHAQCSEPADAAKIEAEIGEKVLHVDYAIHVLLTAGMSSPALREIAGAGVEIEYAAYSETHRSNGWQVTGCMDSSLLLSVPPKEISCPVICLGPCDLCMTGFLLLELLDYRGTRFLVSMLLSACSVLLRLALICVICWRSTDERCFILKVMTKMVALLMLVVFGMALVCFVADLVTPQKLTLIWLSLSTITFAATLAFALLGIQGTAKLPCGLILLQIFFARGTKTLAACGWRKASVLIMWTGGIRRMWWETIGLASTWGPAGCGDQFWCDGRV</sequence>
<dbReference type="Proteomes" id="UP001642464">
    <property type="component" value="Unassembled WGS sequence"/>
</dbReference>
<name>A0ABP0HBQ4_9DINO</name>
<keyword evidence="1" id="KW-1133">Transmembrane helix</keyword>
<evidence type="ECO:0000313" key="3">
    <source>
        <dbReference type="Proteomes" id="UP001642464"/>
    </source>
</evidence>
<keyword evidence="1" id="KW-0812">Transmembrane</keyword>
<evidence type="ECO:0000256" key="1">
    <source>
        <dbReference type="SAM" id="Phobius"/>
    </source>
</evidence>
<feature type="transmembrane region" description="Helical" evidence="1">
    <location>
        <begin position="624"/>
        <end position="645"/>
    </location>
</feature>
<organism evidence="2 3">
    <name type="scientific">Durusdinium trenchii</name>
    <dbReference type="NCBI Taxonomy" id="1381693"/>
    <lineage>
        <taxon>Eukaryota</taxon>
        <taxon>Sar</taxon>
        <taxon>Alveolata</taxon>
        <taxon>Dinophyceae</taxon>
        <taxon>Suessiales</taxon>
        <taxon>Symbiodiniaceae</taxon>
        <taxon>Durusdinium</taxon>
    </lineage>
</organism>
<keyword evidence="1" id="KW-0472">Membrane</keyword>
<dbReference type="EMBL" id="CAXAMM010000359">
    <property type="protein sequence ID" value="CAK8987158.1"/>
    <property type="molecule type" value="Genomic_DNA"/>
</dbReference>
<feature type="transmembrane region" description="Helical" evidence="1">
    <location>
        <begin position="657"/>
        <end position="682"/>
    </location>
</feature>
<gene>
    <name evidence="2" type="ORF">SCF082_LOCUS856</name>
</gene>
<keyword evidence="3" id="KW-1185">Reference proteome</keyword>
<reference evidence="2 3" key="1">
    <citation type="submission" date="2024-02" db="EMBL/GenBank/DDBJ databases">
        <authorList>
            <person name="Chen Y."/>
            <person name="Shah S."/>
            <person name="Dougan E. K."/>
            <person name="Thang M."/>
            <person name="Chan C."/>
        </authorList>
    </citation>
    <scope>NUCLEOTIDE SEQUENCE [LARGE SCALE GENOMIC DNA]</scope>
</reference>
<proteinExistence type="predicted"/>